<feature type="non-terminal residue" evidence="1">
    <location>
        <position position="1"/>
    </location>
</feature>
<organism evidence="1 2">
    <name type="scientific">Mucuna pruriens</name>
    <name type="common">Velvet bean</name>
    <name type="synonym">Dolichos pruriens</name>
    <dbReference type="NCBI Taxonomy" id="157652"/>
    <lineage>
        <taxon>Eukaryota</taxon>
        <taxon>Viridiplantae</taxon>
        <taxon>Streptophyta</taxon>
        <taxon>Embryophyta</taxon>
        <taxon>Tracheophyta</taxon>
        <taxon>Spermatophyta</taxon>
        <taxon>Magnoliopsida</taxon>
        <taxon>eudicotyledons</taxon>
        <taxon>Gunneridae</taxon>
        <taxon>Pentapetalae</taxon>
        <taxon>rosids</taxon>
        <taxon>fabids</taxon>
        <taxon>Fabales</taxon>
        <taxon>Fabaceae</taxon>
        <taxon>Papilionoideae</taxon>
        <taxon>50 kb inversion clade</taxon>
        <taxon>NPAAA clade</taxon>
        <taxon>indigoferoid/millettioid clade</taxon>
        <taxon>Phaseoleae</taxon>
        <taxon>Mucuna</taxon>
    </lineage>
</organism>
<dbReference type="AlphaFoldDB" id="A0A371FPN9"/>
<protein>
    <submittedName>
        <fullName evidence="1">Uncharacterized protein</fullName>
    </submittedName>
</protein>
<evidence type="ECO:0000313" key="1">
    <source>
        <dbReference type="EMBL" id="RDX80212.1"/>
    </source>
</evidence>
<reference evidence="1" key="1">
    <citation type="submission" date="2018-05" db="EMBL/GenBank/DDBJ databases">
        <title>Draft genome of Mucuna pruriens seed.</title>
        <authorList>
            <person name="Nnadi N.E."/>
            <person name="Vos R."/>
            <person name="Hasami M.H."/>
            <person name="Devisetty U.K."/>
            <person name="Aguiy J.C."/>
        </authorList>
    </citation>
    <scope>NUCLEOTIDE SEQUENCE [LARGE SCALE GENOMIC DNA]</scope>
    <source>
        <strain evidence="1">JCA_2017</strain>
    </source>
</reference>
<evidence type="ECO:0000313" key="2">
    <source>
        <dbReference type="Proteomes" id="UP000257109"/>
    </source>
</evidence>
<keyword evidence="2" id="KW-1185">Reference proteome</keyword>
<dbReference type="OrthoDB" id="1938551at2759"/>
<name>A0A371FPN9_MUCPR</name>
<sequence length="75" mass="8359">MDSISASSNNLVNLQNMGNHLQPLNEYRPISLIGSIYKIIPKVMATRLNLVLGKVISHNQTAFLSKRKILDGVLR</sequence>
<dbReference type="EMBL" id="QJKJ01008293">
    <property type="protein sequence ID" value="RDX80212.1"/>
    <property type="molecule type" value="Genomic_DNA"/>
</dbReference>
<proteinExistence type="predicted"/>
<accession>A0A371FPN9</accession>
<gene>
    <name evidence="1" type="ORF">CR513_39271</name>
</gene>
<dbReference type="Proteomes" id="UP000257109">
    <property type="component" value="Unassembled WGS sequence"/>
</dbReference>
<comment type="caution">
    <text evidence="1">The sequence shown here is derived from an EMBL/GenBank/DDBJ whole genome shotgun (WGS) entry which is preliminary data.</text>
</comment>